<evidence type="ECO:0000313" key="8">
    <source>
        <dbReference type="EMBL" id="SPO02231.1"/>
    </source>
</evidence>
<evidence type="ECO:0000256" key="6">
    <source>
        <dbReference type="SAM" id="MobiDB-lite"/>
    </source>
</evidence>
<dbReference type="EMBL" id="ONZQ02000006">
    <property type="protein sequence ID" value="SPO02231.1"/>
    <property type="molecule type" value="Genomic_DNA"/>
</dbReference>
<evidence type="ECO:0000256" key="1">
    <source>
        <dbReference type="ARBA" id="ARBA00004123"/>
    </source>
</evidence>
<evidence type="ECO:0000256" key="3">
    <source>
        <dbReference type="ARBA" id="ARBA00023125"/>
    </source>
</evidence>
<dbReference type="InterPro" id="IPR036638">
    <property type="entry name" value="HLH_DNA-bd_sf"/>
</dbReference>
<proteinExistence type="predicted"/>
<comment type="caution">
    <text evidence="8">The sequence shown here is derived from an EMBL/GenBank/DDBJ whole genome shotgun (WGS) entry which is preliminary data.</text>
</comment>
<evidence type="ECO:0000313" key="9">
    <source>
        <dbReference type="Proteomes" id="UP001187682"/>
    </source>
</evidence>
<dbReference type="PANTHER" id="PTHR15741">
    <property type="entry name" value="BASIC HELIX-LOOP-HELIX ZIP TRANSCRIPTION FACTOR"/>
    <property type="match status" value="1"/>
</dbReference>
<sequence>MSASEDTHSNSQAEEKNRLTEVEKRNNHVASEKKRREAIRYAFDRLTTLVPGLEGQGRSEGVVLQRTAEFLHEQLGENQRLADELARRGADVPEHLKMYKTQASRSDGGETYESTKRRNSANGKAGR</sequence>
<dbReference type="Gene3D" id="4.10.280.10">
    <property type="entry name" value="Helix-loop-helix DNA-binding domain"/>
    <property type="match status" value="1"/>
</dbReference>
<reference evidence="8" key="1">
    <citation type="submission" date="2018-03" db="EMBL/GenBank/DDBJ databases">
        <authorList>
            <person name="Guldener U."/>
        </authorList>
    </citation>
    <scope>NUCLEOTIDE SEQUENCE</scope>
</reference>
<feature type="domain" description="BHLH" evidence="7">
    <location>
        <begin position="23"/>
        <end position="74"/>
    </location>
</feature>
<gene>
    <name evidence="8" type="ORF">DNG_04904</name>
</gene>
<evidence type="ECO:0000256" key="4">
    <source>
        <dbReference type="ARBA" id="ARBA00023163"/>
    </source>
</evidence>
<dbReference type="InterPro" id="IPR057072">
    <property type="entry name" value="bHLH_INO4"/>
</dbReference>
<evidence type="ECO:0000256" key="5">
    <source>
        <dbReference type="ARBA" id="ARBA00023242"/>
    </source>
</evidence>
<dbReference type="PANTHER" id="PTHR15741:SF39">
    <property type="entry name" value="BHLH TRANSCRIPTION FACTOR (EUROFUNG)"/>
    <property type="match status" value="1"/>
</dbReference>
<evidence type="ECO:0000256" key="2">
    <source>
        <dbReference type="ARBA" id="ARBA00023015"/>
    </source>
</evidence>
<dbReference type="GO" id="GO:0000981">
    <property type="term" value="F:DNA-binding transcription factor activity, RNA polymerase II-specific"/>
    <property type="evidence" value="ECO:0007669"/>
    <property type="project" value="TreeGrafter"/>
</dbReference>
<dbReference type="InterPro" id="IPR052207">
    <property type="entry name" value="Max-like/E-box_TFs"/>
</dbReference>
<accession>A0AAE8MX14</accession>
<dbReference type="GO" id="GO:0000978">
    <property type="term" value="F:RNA polymerase II cis-regulatory region sequence-specific DNA binding"/>
    <property type="evidence" value="ECO:0007669"/>
    <property type="project" value="TreeGrafter"/>
</dbReference>
<dbReference type="Pfam" id="PF23181">
    <property type="entry name" value="bHLH_INO4"/>
    <property type="match status" value="1"/>
</dbReference>
<dbReference type="PROSITE" id="PS50888">
    <property type="entry name" value="BHLH"/>
    <property type="match status" value="1"/>
</dbReference>
<feature type="region of interest" description="Disordered" evidence="6">
    <location>
        <begin position="89"/>
        <end position="127"/>
    </location>
</feature>
<dbReference type="SUPFAM" id="SSF47459">
    <property type="entry name" value="HLH, helix-loop-helix DNA-binding domain"/>
    <property type="match status" value="1"/>
</dbReference>
<dbReference type="GO" id="GO:0005634">
    <property type="term" value="C:nucleus"/>
    <property type="evidence" value="ECO:0007669"/>
    <property type="project" value="UniProtKB-SubCell"/>
</dbReference>
<keyword evidence="3" id="KW-0238">DNA-binding</keyword>
<name>A0AAE8MX14_9PEZI</name>
<dbReference type="SMART" id="SM00353">
    <property type="entry name" value="HLH"/>
    <property type="match status" value="1"/>
</dbReference>
<dbReference type="AlphaFoldDB" id="A0AAE8MX14"/>
<comment type="subcellular location">
    <subcellularLocation>
        <location evidence="1">Nucleus</location>
    </subcellularLocation>
</comment>
<feature type="region of interest" description="Disordered" evidence="6">
    <location>
        <begin position="1"/>
        <end position="36"/>
    </location>
</feature>
<keyword evidence="2" id="KW-0805">Transcription regulation</keyword>
<dbReference type="Proteomes" id="UP001187682">
    <property type="component" value="Unassembled WGS sequence"/>
</dbReference>
<keyword evidence="5" id="KW-0539">Nucleus</keyword>
<evidence type="ECO:0000259" key="7">
    <source>
        <dbReference type="PROSITE" id="PS50888"/>
    </source>
</evidence>
<dbReference type="GO" id="GO:0046983">
    <property type="term" value="F:protein dimerization activity"/>
    <property type="evidence" value="ECO:0007669"/>
    <property type="project" value="InterPro"/>
</dbReference>
<protein>
    <recommendedName>
        <fullName evidence="7">BHLH domain-containing protein</fullName>
    </recommendedName>
</protein>
<keyword evidence="4" id="KW-0804">Transcription</keyword>
<organism evidence="8 9">
    <name type="scientific">Cephalotrichum gorgonifer</name>
    <dbReference type="NCBI Taxonomy" id="2041049"/>
    <lineage>
        <taxon>Eukaryota</taxon>
        <taxon>Fungi</taxon>
        <taxon>Dikarya</taxon>
        <taxon>Ascomycota</taxon>
        <taxon>Pezizomycotina</taxon>
        <taxon>Sordariomycetes</taxon>
        <taxon>Hypocreomycetidae</taxon>
        <taxon>Microascales</taxon>
        <taxon>Microascaceae</taxon>
        <taxon>Cephalotrichum</taxon>
    </lineage>
</organism>
<dbReference type="InterPro" id="IPR011598">
    <property type="entry name" value="bHLH_dom"/>
</dbReference>
<keyword evidence="9" id="KW-1185">Reference proteome</keyword>